<organism evidence="4">
    <name type="scientific">Thermohahella caldifontis</name>
    <dbReference type="NCBI Taxonomy" id="3142973"/>
    <lineage>
        <taxon>Bacteria</taxon>
        <taxon>Pseudomonadati</taxon>
        <taxon>Pseudomonadota</taxon>
        <taxon>Gammaproteobacteria</taxon>
        <taxon>Oceanospirillales</taxon>
        <taxon>Hahellaceae</taxon>
        <taxon>Thermohahella</taxon>
    </lineage>
</organism>
<dbReference type="PANTHER" id="PTHR47962:SF7">
    <property type="entry name" value="MITOCHONDRIAL ATP-DEPENDENT HELICASE IRC3-RELATED"/>
    <property type="match status" value="1"/>
</dbReference>
<dbReference type="GO" id="GO:0003677">
    <property type="term" value="F:DNA binding"/>
    <property type="evidence" value="ECO:0007669"/>
    <property type="project" value="InterPro"/>
</dbReference>
<dbReference type="InterPro" id="IPR014001">
    <property type="entry name" value="Helicase_ATP-bd"/>
</dbReference>
<dbReference type="InterPro" id="IPR027417">
    <property type="entry name" value="P-loop_NTPase"/>
</dbReference>
<dbReference type="AlphaFoldDB" id="A0AB39UUH9"/>
<dbReference type="GO" id="GO:0005524">
    <property type="term" value="F:ATP binding"/>
    <property type="evidence" value="ECO:0007669"/>
    <property type="project" value="InterPro"/>
</dbReference>
<dbReference type="PROSITE" id="PS51192">
    <property type="entry name" value="HELICASE_ATP_BIND_1"/>
    <property type="match status" value="1"/>
</dbReference>
<dbReference type="REBASE" id="858066">
    <property type="entry name" value="Hsp11ORF11665P"/>
</dbReference>
<accession>A0AB39UUH9</accession>
<dbReference type="SUPFAM" id="SSF56024">
    <property type="entry name" value="Phospholipase D/nuclease"/>
    <property type="match status" value="1"/>
</dbReference>
<dbReference type="InterPro" id="IPR006935">
    <property type="entry name" value="Helicase/UvrB_N"/>
</dbReference>
<feature type="domain" description="PLD phosphodiesterase" evidence="1">
    <location>
        <begin position="218"/>
        <end position="249"/>
    </location>
</feature>
<dbReference type="SUPFAM" id="SSF52540">
    <property type="entry name" value="P-loop containing nucleoside triphosphate hydrolases"/>
    <property type="match status" value="1"/>
</dbReference>
<dbReference type="SMART" id="SM00487">
    <property type="entry name" value="DEXDc"/>
    <property type="match status" value="1"/>
</dbReference>
<dbReference type="PROSITE" id="PS51194">
    <property type="entry name" value="HELICASE_CTER"/>
    <property type="match status" value="1"/>
</dbReference>
<evidence type="ECO:0000313" key="4">
    <source>
        <dbReference type="EMBL" id="XDT71461.1"/>
    </source>
</evidence>
<gene>
    <name evidence="4" type="ORF">AAIA72_11665</name>
</gene>
<evidence type="ECO:0000259" key="3">
    <source>
        <dbReference type="PROSITE" id="PS51194"/>
    </source>
</evidence>
<proteinExistence type="predicted"/>
<dbReference type="SMART" id="SM00490">
    <property type="entry name" value="HELICc"/>
    <property type="match status" value="1"/>
</dbReference>
<name>A0AB39UUH9_9GAMM</name>
<protein>
    <submittedName>
        <fullName evidence="4">DUF3427 domain-containing protein</fullName>
    </submittedName>
</protein>
<dbReference type="GO" id="GO:0016887">
    <property type="term" value="F:ATP hydrolysis activity"/>
    <property type="evidence" value="ECO:0007669"/>
    <property type="project" value="TreeGrafter"/>
</dbReference>
<dbReference type="RefSeq" id="WP_369600497.1">
    <property type="nucleotide sequence ID" value="NZ_CP154858.1"/>
</dbReference>
<dbReference type="Pfam" id="PF13091">
    <property type="entry name" value="PLDc_2"/>
    <property type="match status" value="1"/>
</dbReference>
<dbReference type="Pfam" id="PF04851">
    <property type="entry name" value="ResIII"/>
    <property type="match status" value="1"/>
</dbReference>
<feature type="domain" description="Helicase ATP-binding" evidence="2">
    <location>
        <begin position="338"/>
        <end position="494"/>
    </location>
</feature>
<dbReference type="Pfam" id="PF11907">
    <property type="entry name" value="DUF3427"/>
    <property type="match status" value="1"/>
</dbReference>
<dbReference type="InterPro" id="IPR001650">
    <property type="entry name" value="Helicase_C-like"/>
</dbReference>
<evidence type="ECO:0000259" key="2">
    <source>
        <dbReference type="PROSITE" id="PS51192"/>
    </source>
</evidence>
<dbReference type="KEGG" id="tcd:AAIA72_11665"/>
<dbReference type="InterPro" id="IPR021835">
    <property type="entry name" value="DUF3427"/>
</dbReference>
<dbReference type="EMBL" id="CP154858">
    <property type="protein sequence ID" value="XDT71461.1"/>
    <property type="molecule type" value="Genomic_DNA"/>
</dbReference>
<sequence>MNQLPPGLYDLLLTDELNTRIPDHHAQIEGFKQSAAQELVSEVAKRLYDLLESLPENNDRPTIQTELANSLLETLLDRVRECVGEISDDVLTLDRFLIPPKRLSAIQPVGRRFTAPETGLHAPWLFTASKDTPSLLSEIRKELASADQVDILVSFITVSGVRKLMDLLHEATAVGGEGERGTRLRILTTTYTGATDAKALDQLASLPGCQVKVSLDGRRTRLHAKAWIFHRQTGFGSTYIGSANLSGAALTGGLEWTVKLSQREQTRLFERAKAHFETLWADPEFSVYDPRNEHHRLRLDAALAKEKGQGALSLDNPKIYFDLSPKPYQQEMLDQLAIEREHGRMRNLVVAATGTGKTMVAAFDYKRLCEVLGGRPKLLFVAHREEILKQALHTYRAVLRDAEFGELLSGSDRPQSYHHLFATIQSVTSRALVEQVGGDYWYQVVIDECHHIAAESFSRLVGSISPKILLGLTATPERGDGQVIHTFFDSRPDGSPAVELRLWDALEMQLLAPFEYYACDDPTDLRGVPWRRVGERKALEEAIAQNRTRAEHVIRAWQELVVDPRQCRTLVFCVSVDHSRFMADVLNEAGIATAYLTGQCSNEKRKAVNDDFRQGKLSAVTTVDLFNEGVDFPEVDTLLLLWPTASTVIFQQQIGRGLRLAKGKESCLVLDFVGQHSAEYRYDLMLTALTGLSRRQLRQAVEKGFDTLPPGCHIHLQKQTRQQVLAHLKQSLSSRWRDLAQELARYASHRSTRKPKLAEFIRDQGVELEDIYRATKPRGWTQLKMAARLINRTLAAEEGAMADSMATLTHHDDPRVLDVMLKLAQERAHFQPVDALDKLRAQMLMYQLFHDYNDVGPYLQFVQRLAKYPDLCDELEDIAEMLLSRTTHRYLPISGLVDRPLCLHARYHLREILTAIGKHTVDARPAFREGVYRDSDQQIEYIFVTLDKSAGFHESIAYQDYAISPNHFHWQSQNSARPGTAAGKRYLGAPDNGWTFQLFIRENKEMAYVACGPGSIVKIEGEAPMSITFELVHPLAASLFRRFSVVRGL</sequence>
<feature type="domain" description="Helicase C-terminal" evidence="3">
    <location>
        <begin position="556"/>
        <end position="709"/>
    </location>
</feature>
<dbReference type="InterPro" id="IPR025202">
    <property type="entry name" value="PLD-like_dom"/>
</dbReference>
<dbReference type="InterPro" id="IPR001736">
    <property type="entry name" value="PLipase_D/transphosphatidylase"/>
</dbReference>
<dbReference type="Pfam" id="PF00271">
    <property type="entry name" value="Helicase_C"/>
    <property type="match status" value="1"/>
</dbReference>
<dbReference type="PANTHER" id="PTHR47962">
    <property type="entry name" value="ATP-DEPENDENT HELICASE LHR-RELATED-RELATED"/>
    <property type="match status" value="1"/>
</dbReference>
<dbReference type="CDD" id="cd18032">
    <property type="entry name" value="DEXHc_RE_I_III_res"/>
    <property type="match status" value="1"/>
</dbReference>
<dbReference type="GO" id="GO:0006793">
    <property type="term" value="P:phosphorus metabolic process"/>
    <property type="evidence" value="ECO:0007669"/>
    <property type="project" value="UniProtKB-ARBA"/>
</dbReference>
<dbReference type="Gene3D" id="3.40.50.300">
    <property type="entry name" value="P-loop containing nucleotide triphosphate hydrolases"/>
    <property type="match status" value="2"/>
</dbReference>
<dbReference type="CDD" id="cd18799">
    <property type="entry name" value="SF2_C_EcoAI-like"/>
    <property type="match status" value="1"/>
</dbReference>
<reference evidence="4" key="1">
    <citation type="submission" date="2024-05" db="EMBL/GenBank/DDBJ databases">
        <title>Genome sequencing of novel strain.</title>
        <authorList>
            <person name="Ganbat D."/>
            <person name="Ganbat S."/>
            <person name="Lee S.-J."/>
        </authorList>
    </citation>
    <scope>NUCLEOTIDE SEQUENCE</scope>
    <source>
        <strain evidence="4">SMD15-11</strain>
    </source>
</reference>
<evidence type="ECO:0000259" key="1">
    <source>
        <dbReference type="PROSITE" id="PS50035"/>
    </source>
</evidence>
<dbReference type="CDD" id="cd09203">
    <property type="entry name" value="PLDc_N_DEXD_b1"/>
    <property type="match status" value="1"/>
</dbReference>
<dbReference type="PROSITE" id="PS50035">
    <property type="entry name" value="PLD"/>
    <property type="match status" value="1"/>
</dbReference>
<dbReference type="Gene3D" id="3.30.870.10">
    <property type="entry name" value="Endonuclease Chain A"/>
    <property type="match status" value="1"/>
</dbReference>
<dbReference type="InterPro" id="IPR052511">
    <property type="entry name" value="ATP-dep_Helicase"/>
</dbReference>